<accession>A0ABW4MJZ7</accession>
<dbReference type="InterPro" id="IPR051599">
    <property type="entry name" value="Cell_Envelope_Assoc"/>
</dbReference>
<organism evidence="2 3">
    <name type="scientific">Fredinandcohnia salidurans</name>
    <dbReference type="NCBI Taxonomy" id="2595041"/>
    <lineage>
        <taxon>Bacteria</taxon>
        <taxon>Bacillati</taxon>
        <taxon>Bacillota</taxon>
        <taxon>Bacilli</taxon>
        <taxon>Bacillales</taxon>
        <taxon>Bacillaceae</taxon>
        <taxon>Fredinandcohnia</taxon>
    </lineage>
</organism>
<dbReference type="RefSeq" id="WP_388036389.1">
    <property type="nucleotide sequence ID" value="NZ_JBHUEK010000008.1"/>
</dbReference>
<dbReference type="CDD" id="cd06259">
    <property type="entry name" value="YdcF-like"/>
    <property type="match status" value="1"/>
</dbReference>
<dbReference type="PANTHER" id="PTHR30336">
    <property type="entry name" value="INNER MEMBRANE PROTEIN, PROBABLE PERMEASE"/>
    <property type="match status" value="1"/>
</dbReference>
<keyword evidence="3" id="KW-1185">Reference proteome</keyword>
<sequence length="195" mass="21796">MKKRKMMLLIIGILLTIGVVYFGSIHYKISKYVDAVPPNNADYLIILGAKVNGEIPSLALQYRIDAAAEYAKENKDTILIASGGMGPGEDITEAEAMRRKLVEKGISESSIYLEDCSTSTYENIKFSKELIPEDAKLGIVVTNDYHLYRSVQIAKDANLKVEGLPAKTPKITLVKAYGREYLSVTKYYVEKFFLK</sequence>
<evidence type="ECO:0000313" key="3">
    <source>
        <dbReference type="Proteomes" id="UP001597227"/>
    </source>
</evidence>
<reference evidence="3" key="1">
    <citation type="journal article" date="2019" name="Int. J. Syst. Evol. Microbiol.">
        <title>The Global Catalogue of Microorganisms (GCM) 10K type strain sequencing project: providing services to taxonomists for standard genome sequencing and annotation.</title>
        <authorList>
            <consortium name="The Broad Institute Genomics Platform"/>
            <consortium name="The Broad Institute Genome Sequencing Center for Infectious Disease"/>
            <person name="Wu L."/>
            <person name="Ma J."/>
        </authorList>
    </citation>
    <scope>NUCLEOTIDE SEQUENCE [LARGE SCALE GENOMIC DNA]</scope>
    <source>
        <strain evidence="3">CCUG 15531</strain>
    </source>
</reference>
<dbReference type="Gene3D" id="3.40.50.620">
    <property type="entry name" value="HUPs"/>
    <property type="match status" value="1"/>
</dbReference>
<dbReference type="EMBL" id="JBHUEK010000008">
    <property type="protein sequence ID" value="MFD1778352.1"/>
    <property type="molecule type" value="Genomic_DNA"/>
</dbReference>
<protein>
    <submittedName>
        <fullName evidence="2">YdcF family protein</fullName>
    </submittedName>
</protein>
<dbReference type="Proteomes" id="UP001597227">
    <property type="component" value="Unassembled WGS sequence"/>
</dbReference>
<dbReference type="Pfam" id="PF02698">
    <property type="entry name" value="DUF218"/>
    <property type="match status" value="1"/>
</dbReference>
<dbReference type="InterPro" id="IPR003848">
    <property type="entry name" value="DUF218"/>
</dbReference>
<feature type="domain" description="DUF218" evidence="1">
    <location>
        <begin position="42"/>
        <end position="179"/>
    </location>
</feature>
<gene>
    <name evidence="2" type="ORF">ACFSFW_06705</name>
</gene>
<comment type="caution">
    <text evidence="2">The sequence shown here is derived from an EMBL/GenBank/DDBJ whole genome shotgun (WGS) entry which is preliminary data.</text>
</comment>
<evidence type="ECO:0000313" key="2">
    <source>
        <dbReference type="EMBL" id="MFD1778352.1"/>
    </source>
</evidence>
<dbReference type="InterPro" id="IPR014729">
    <property type="entry name" value="Rossmann-like_a/b/a_fold"/>
</dbReference>
<proteinExistence type="predicted"/>
<evidence type="ECO:0000259" key="1">
    <source>
        <dbReference type="Pfam" id="PF02698"/>
    </source>
</evidence>
<name>A0ABW4MJZ7_9BACI</name>
<dbReference type="PANTHER" id="PTHR30336:SF4">
    <property type="entry name" value="ENVELOPE BIOGENESIS FACTOR ELYC"/>
    <property type="match status" value="1"/>
</dbReference>